<comment type="caution">
    <text evidence="1">The sequence shown here is derived from an EMBL/GenBank/DDBJ whole genome shotgun (WGS) entry which is preliminary data.</text>
</comment>
<accession>A0A5A8CPU1</accession>
<protein>
    <submittedName>
        <fullName evidence="1">Uncharacterized protein</fullName>
    </submittedName>
</protein>
<dbReference type="AlphaFoldDB" id="A0A5A8CPU1"/>
<dbReference type="Proteomes" id="UP000323011">
    <property type="component" value="Unassembled WGS sequence"/>
</dbReference>
<keyword evidence="2" id="KW-1185">Reference proteome</keyword>
<evidence type="ECO:0000313" key="2">
    <source>
        <dbReference type="Proteomes" id="UP000323011"/>
    </source>
</evidence>
<dbReference type="EMBL" id="VLTN01000010">
    <property type="protein sequence ID" value="KAA0154739.1"/>
    <property type="molecule type" value="Genomic_DNA"/>
</dbReference>
<sequence length="359" mass="36828">MDGPSVELAVSVPRRLLASDERGWMLALVWRACGQCGASASQTLPLQCVVGGGATSQHAALAEGSVVVDVPAEVLGLWSGSALQACLAEVWLLFIPEEAGEAHPCAASGSAGTAPDGVLLAQARVDAWWFAGAALDPSAAGWKQAQAAAPGLARAWDAASWASGGALAGPPADAAPLFSSVVARIGLRVAGMVPSPWAERVETLGGGLSAAVPWWARAPSGPPGEQEPPRALVTMPGGTTALQCETVWTHPGPEEQRWRVELRLRPDRRRPACPHNHAAALVVMLGAFLWRLSATEGHLCRARVPVEGDSDSGPSAAALAAADLDDALALLASSGGSASWDDRLQAVLTACGASSWYCA</sequence>
<name>A0A5A8CPU1_CAFRO</name>
<proteinExistence type="predicted"/>
<organism evidence="1 2">
    <name type="scientific">Cafeteria roenbergensis</name>
    <name type="common">Marine flagellate</name>
    <dbReference type="NCBI Taxonomy" id="33653"/>
    <lineage>
        <taxon>Eukaryota</taxon>
        <taxon>Sar</taxon>
        <taxon>Stramenopiles</taxon>
        <taxon>Bigyra</taxon>
        <taxon>Opalozoa</taxon>
        <taxon>Bicosoecida</taxon>
        <taxon>Cafeteriaceae</taxon>
        <taxon>Cafeteria</taxon>
    </lineage>
</organism>
<gene>
    <name evidence="1" type="ORF">FNF29_02268</name>
</gene>
<evidence type="ECO:0000313" key="1">
    <source>
        <dbReference type="EMBL" id="KAA0154739.1"/>
    </source>
</evidence>
<reference evidence="1 2" key="1">
    <citation type="submission" date="2019-07" db="EMBL/GenBank/DDBJ databases">
        <title>Genomes of Cafeteria roenbergensis.</title>
        <authorList>
            <person name="Fischer M.G."/>
            <person name="Hackl T."/>
            <person name="Roman M."/>
        </authorList>
    </citation>
    <scope>NUCLEOTIDE SEQUENCE [LARGE SCALE GENOMIC DNA]</scope>
    <source>
        <strain evidence="1 2">BVI</strain>
    </source>
</reference>